<reference evidence="2 3" key="1">
    <citation type="submission" date="2019-11" db="EMBL/GenBank/DDBJ databases">
        <authorList>
            <person name="Lang L."/>
        </authorList>
    </citation>
    <scope>NUCLEOTIDE SEQUENCE [LARGE SCALE GENOMIC DNA]</scope>
    <source>
        <strain evidence="2 3">YIM 132242</strain>
    </source>
</reference>
<dbReference type="Proteomes" id="UP000481417">
    <property type="component" value="Unassembled WGS sequence"/>
</dbReference>
<keyword evidence="3" id="KW-1185">Reference proteome</keyword>
<dbReference type="AlphaFoldDB" id="A0A6L6HPT9"/>
<dbReference type="RefSeq" id="WP_154765210.1">
    <property type="nucleotide sequence ID" value="NZ_WMBT01000007.1"/>
</dbReference>
<evidence type="ECO:0000313" key="3">
    <source>
        <dbReference type="Proteomes" id="UP000481417"/>
    </source>
</evidence>
<feature type="region of interest" description="Disordered" evidence="1">
    <location>
        <begin position="345"/>
        <end position="366"/>
    </location>
</feature>
<proteinExistence type="predicted"/>
<protein>
    <recommendedName>
        <fullName evidence="4">SAM-dependent methyltransferase</fullName>
    </recommendedName>
</protein>
<name>A0A6L6HPT9_9RHOB</name>
<comment type="caution">
    <text evidence="2">The sequence shown here is derived from an EMBL/GenBank/DDBJ whole genome shotgun (WGS) entry which is preliminary data.</text>
</comment>
<dbReference type="Gene3D" id="3.40.50.150">
    <property type="entry name" value="Vaccinia Virus protein VP39"/>
    <property type="match status" value="1"/>
</dbReference>
<evidence type="ECO:0000313" key="2">
    <source>
        <dbReference type="EMBL" id="MTE01146.1"/>
    </source>
</evidence>
<dbReference type="EMBL" id="WMBT01000007">
    <property type="protein sequence ID" value="MTE01146.1"/>
    <property type="molecule type" value="Genomic_DNA"/>
</dbReference>
<dbReference type="SUPFAM" id="SSF53335">
    <property type="entry name" value="S-adenosyl-L-methionine-dependent methyltransferases"/>
    <property type="match status" value="1"/>
</dbReference>
<evidence type="ECO:0008006" key="4">
    <source>
        <dbReference type="Google" id="ProtNLM"/>
    </source>
</evidence>
<sequence length="406" mass="44429">MRNFNVKNEETSMRLALDKFYTTDATARRCIGTAWREVRFRTDDLFIEPAAGAGAFSRLLPQERLIAVDLAPDAPGIEERDFFTLPAPRHDGRIIVLGNPPFGRGGHLAKRFIQRAALFADVIAFILPASFSKASMQRGIDPRFHLRRQIDLPNEPFHTADGLHRVNCVFQIWERRPEARLITRTPDAHPDFAFVADLAQADLVIRRVGNRAGVILPCPDAAALAAGVTPRGYSTSSNHFIRAKGCSPEELRDRLDRLPLAAAAARAVQPLLAHREIVALYAAGERIRHEAGMDEPANRPEAPCRAAGETEAVRGITFTGQPRKVDNGIDASSMEPASTAIWTAGRQNADPPSRGVSRMPHGGTLVPEQVPKLKKAHEVRIKPSGEAIEMHSPLASVTSALCVEVA</sequence>
<dbReference type="InterPro" id="IPR029063">
    <property type="entry name" value="SAM-dependent_MTases_sf"/>
</dbReference>
<accession>A0A6L6HPT9</accession>
<evidence type="ECO:0000256" key="1">
    <source>
        <dbReference type="SAM" id="MobiDB-lite"/>
    </source>
</evidence>
<organism evidence="2 3">
    <name type="scientific">Paracoccus lichenicola</name>
    <dbReference type="NCBI Taxonomy" id="2665644"/>
    <lineage>
        <taxon>Bacteria</taxon>
        <taxon>Pseudomonadati</taxon>
        <taxon>Pseudomonadota</taxon>
        <taxon>Alphaproteobacteria</taxon>
        <taxon>Rhodobacterales</taxon>
        <taxon>Paracoccaceae</taxon>
        <taxon>Paracoccus</taxon>
    </lineage>
</organism>
<gene>
    <name evidence="2" type="ORF">GIY56_12705</name>
</gene>